<keyword evidence="1" id="KW-1133">Transmembrane helix</keyword>
<reference evidence="2 3" key="1">
    <citation type="journal article" date="2016" name="Nat. Commun.">
        <title>Thousands of microbial genomes shed light on interconnected biogeochemical processes in an aquifer system.</title>
        <authorList>
            <person name="Anantharaman K."/>
            <person name="Brown C.T."/>
            <person name="Hug L.A."/>
            <person name="Sharon I."/>
            <person name="Castelle C.J."/>
            <person name="Probst A.J."/>
            <person name="Thomas B.C."/>
            <person name="Singh A."/>
            <person name="Wilkins M.J."/>
            <person name="Karaoz U."/>
            <person name="Brodie E.L."/>
            <person name="Williams K.H."/>
            <person name="Hubbard S.S."/>
            <person name="Banfield J.F."/>
        </authorList>
    </citation>
    <scope>NUCLEOTIDE SEQUENCE [LARGE SCALE GENOMIC DNA]</scope>
</reference>
<sequence>MYRGFSLVELLVYLAIFATALVLIVGTALGLSRAYGGFANISRIERDATAILERMTREARGSGSVDTGASILGLNPSKLILNTTDEEGTARTVEFFVSGAALKMKENGVDAGALTGSRVSAPSFVARRIATGRSEAVKIEFALQSGTGQASTTKKFYTTVVLRNSY</sequence>
<gene>
    <name evidence="2" type="ORF">A2938_01385</name>
</gene>
<dbReference type="Pfam" id="PF07963">
    <property type="entry name" value="N_methyl"/>
    <property type="match status" value="1"/>
</dbReference>
<evidence type="ECO:0000313" key="2">
    <source>
        <dbReference type="EMBL" id="OHA35003.1"/>
    </source>
</evidence>
<accession>A0A1G2NG10</accession>
<proteinExistence type="predicted"/>
<keyword evidence="1" id="KW-0472">Membrane</keyword>
<evidence type="ECO:0000256" key="1">
    <source>
        <dbReference type="SAM" id="Phobius"/>
    </source>
</evidence>
<dbReference type="InterPro" id="IPR012902">
    <property type="entry name" value="N_methyl_site"/>
</dbReference>
<dbReference type="Proteomes" id="UP000177797">
    <property type="component" value="Unassembled WGS sequence"/>
</dbReference>
<comment type="caution">
    <text evidence="2">The sequence shown here is derived from an EMBL/GenBank/DDBJ whole genome shotgun (WGS) entry which is preliminary data.</text>
</comment>
<feature type="transmembrane region" description="Helical" evidence="1">
    <location>
        <begin position="12"/>
        <end position="36"/>
    </location>
</feature>
<organism evidence="2 3">
    <name type="scientific">Candidatus Taylorbacteria bacterium RIFCSPLOWO2_01_FULL_48_100</name>
    <dbReference type="NCBI Taxonomy" id="1802322"/>
    <lineage>
        <taxon>Bacteria</taxon>
        <taxon>Candidatus Tayloriibacteriota</taxon>
    </lineage>
</organism>
<dbReference type="EMBL" id="MHSA01000003">
    <property type="protein sequence ID" value="OHA35003.1"/>
    <property type="molecule type" value="Genomic_DNA"/>
</dbReference>
<evidence type="ECO:0000313" key="3">
    <source>
        <dbReference type="Proteomes" id="UP000177797"/>
    </source>
</evidence>
<name>A0A1G2NG10_9BACT</name>
<protein>
    <recommendedName>
        <fullName evidence="4">Prepilin-type N-terminal cleavage/methylation domain-containing protein</fullName>
    </recommendedName>
</protein>
<dbReference type="AlphaFoldDB" id="A0A1G2NG10"/>
<keyword evidence="1" id="KW-0812">Transmembrane</keyword>
<evidence type="ECO:0008006" key="4">
    <source>
        <dbReference type="Google" id="ProtNLM"/>
    </source>
</evidence>